<dbReference type="EMBL" id="PDOC01000008">
    <property type="protein sequence ID" value="PIL44240.1"/>
    <property type="molecule type" value="Genomic_DNA"/>
</dbReference>
<reference evidence="2 3" key="1">
    <citation type="submission" date="2017-10" db="EMBL/GenBank/DDBJ databases">
        <title>Massilia psychrophilum sp. nov., a novel purple-pigmented bacterium isolated from Tianshan glacier, Xinjiang Municipality, China.</title>
        <authorList>
            <person name="Wang H."/>
        </authorList>
    </citation>
    <scope>NUCLEOTIDE SEQUENCE [LARGE SCALE GENOMIC DNA]</scope>
    <source>
        <strain evidence="2 3">JCM 30074</strain>
    </source>
</reference>
<dbReference type="RefSeq" id="WP_099789145.1">
    <property type="nucleotide sequence ID" value="NZ_JBHLYV010000098.1"/>
</dbReference>
<gene>
    <name evidence="2" type="ORF">CR105_14275</name>
</gene>
<evidence type="ECO:0008006" key="4">
    <source>
        <dbReference type="Google" id="ProtNLM"/>
    </source>
</evidence>
<dbReference type="Pfam" id="PF04393">
    <property type="entry name" value="DUF535"/>
    <property type="match status" value="1"/>
</dbReference>
<protein>
    <recommendedName>
        <fullName evidence="4">DUF535 domain-containing protein</fullName>
    </recommendedName>
</protein>
<evidence type="ECO:0000313" key="2">
    <source>
        <dbReference type="EMBL" id="PIL44240.1"/>
    </source>
</evidence>
<organism evidence="2 3">
    <name type="scientific">Massilia eurypsychrophila</name>
    <dbReference type="NCBI Taxonomy" id="1485217"/>
    <lineage>
        <taxon>Bacteria</taxon>
        <taxon>Pseudomonadati</taxon>
        <taxon>Pseudomonadota</taxon>
        <taxon>Betaproteobacteria</taxon>
        <taxon>Burkholderiales</taxon>
        <taxon>Oxalobacteraceae</taxon>
        <taxon>Telluria group</taxon>
        <taxon>Massilia</taxon>
    </lineage>
</organism>
<dbReference type="Proteomes" id="UP000230390">
    <property type="component" value="Unassembled WGS sequence"/>
</dbReference>
<dbReference type="OrthoDB" id="1238765at2"/>
<keyword evidence="3" id="KW-1185">Reference proteome</keyword>
<dbReference type="AlphaFoldDB" id="A0A2G8TDY0"/>
<dbReference type="InterPro" id="IPR007488">
    <property type="entry name" value="DUF535"/>
</dbReference>
<proteinExistence type="predicted"/>
<comment type="caution">
    <text evidence="2">The sequence shown here is derived from an EMBL/GenBank/DDBJ whole genome shotgun (WGS) entry which is preliminary data.</text>
</comment>
<evidence type="ECO:0000256" key="1">
    <source>
        <dbReference type="SAM" id="MobiDB-lite"/>
    </source>
</evidence>
<accession>A0A2G8TDY0</accession>
<evidence type="ECO:0000313" key="3">
    <source>
        <dbReference type="Proteomes" id="UP000230390"/>
    </source>
</evidence>
<feature type="region of interest" description="Disordered" evidence="1">
    <location>
        <begin position="299"/>
        <end position="319"/>
    </location>
</feature>
<name>A0A2G8TDY0_9BURK</name>
<sequence length="319" mass="35676">MILAHLTKHWLARREQYSFASWMLCLARSLRVLAFYPQHRRLCRLDLVRNYVAAPPNDDLFHHLSHRDYLIKNLGTRARIACALHHYAFEDATFNTSYKYAVYRAGGLTLWQRSAGGSDFVIKLAMASRMNAEGDLTIAFEADGKCLHRLSFSWIAGSMAGVDSAMVPFVARNQGRWADSDAAFAAFEAAFPNNSPSFFCFAAMQGVAQAVGATQLVAIKGSCHPAFDAQDVKHFANAYDGFWKILGGVELPGPGYLVALPFYVKPLADMPRKHRKRAAIRRENWAEIGASTRLTLERKFKRAPTPSTHRAPLPETEPL</sequence>